<dbReference type="GO" id="GO:0032259">
    <property type="term" value="P:methylation"/>
    <property type="evidence" value="ECO:0007669"/>
    <property type="project" value="UniProtKB-KW"/>
</dbReference>
<protein>
    <submittedName>
        <fullName evidence="5">Methyltransferase</fullName>
    </submittedName>
</protein>
<keyword evidence="6" id="KW-1185">Reference proteome</keyword>
<dbReference type="Gene3D" id="3.40.50.150">
    <property type="entry name" value="Vaccinia Virus protein VP39"/>
    <property type="match status" value="1"/>
</dbReference>
<evidence type="ECO:0000256" key="3">
    <source>
        <dbReference type="ARBA" id="ARBA00022691"/>
    </source>
</evidence>
<sequence>MNNLKAFLDAVGYADLCGSFFPGAPRLEVWRGVDKNLTDKRLRRFYSLLLTGTKVATAEFEPGEMEILEPLIQKNVLIRKHDCLYSNGLSLYMVMGYWLFFETPNVNPKVYYGDDSFGLVSRLRPVRGGATLDLCAGPGVQSLISSAIASRVVSIEINPYAAAIAELNCDINGIDNWEIRVGDLYDALPPDAVFDHVVCNPPLLPFPDDELYPFVGHGGIDGWSVAWRVLEGLPRFLSRKGLAQIIGTTLSDGVEPMILERLGAWAKTEKMDCDLTVIVQKALDRESEYFKGLVYSASAMGDNSESNLSDSYARMLSETNMNALVTHSLSVRHGSGQVKVTDLFNKSVSSGSLWYV</sequence>
<dbReference type="EMBL" id="JAPMXC010000010">
    <property type="protein sequence ID" value="MCY0389287.1"/>
    <property type="molecule type" value="Genomic_DNA"/>
</dbReference>
<dbReference type="CDD" id="cd02440">
    <property type="entry name" value="AdoMet_MTases"/>
    <property type="match status" value="1"/>
</dbReference>
<feature type="domain" description="Methyltransferase small" evidence="4">
    <location>
        <begin position="119"/>
        <end position="203"/>
    </location>
</feature>
<evidence type="ECO:0000259" key="4">
    <source>
        <dbReference type="Pfam" id="PF05175"/>
    </source>
</evidence>
<dbReference type="InterPro" id="IPR007848">
    <property type="entry name" value="Small_mtfrase_dom"/>
</dbReference>
<dbReference type="PANTHER" id="PTHR45875:SF1">
    <property type="entry name" value="METHYLTRANSFERASE N6AMT1"/>
    <property type="match status" value="1"/>
</dbReference>
<reference evidence="5" key="1">
    <citation type="submission" date="2022-11" db="EMBL/GenBank/DDBJ databases">
        <title>Robbsia betulipollinis sp. nov., isolated from pollen of birch (Betula pendula).</title>
        <authorList>
            <person name="Shi H."/>
            <person name="Ambika Manirajan B."/>
            <person name="Ratering S."/>
            <person name="Geissler-Plaum R."/>
            <person name="Schnell S."/>
        </authorList>
    </citation>
    <scope>NUCLEOTIDE SEQUENCE</scope>
    <source>
        <strain evidence="5">Bb-Pol-6</strain>
    </source>
</reference>
<dbReference type="SUPFAM" id="SSF53335">
    <property type="entry name" value="S-adenosyl-L-methionine-dependent methyltransferases"/>
    <property type="match status" value="1"/>
</dbReference>
<accession>A0ABT3ZS86</accession>
<evidence type="ECO:0000256" key="1">
    <source>
        <dbReference type="ARBA" id="ARBA00022603"/>
    </source>
</evidence>
<keyword evidence="1 5" id="KW-0489">Methyltransferase</keyword>
<organism evidence="5 6">
    <name type="scientific">Robbsia betulipollinis</name>
    <dbReference type="NCBI Taxonomy" id="2981849"/>
    <lineage>
        <taxon>Bacteria</taxon>
        <taxon>Pseudomonadati</taxon>
        <taxon>Pseudomonadota</taxon>
        <taxon>Betaproteobacteria</taxon>
        <taxon>Burkholderiales</taxon>
        <taxon>Burkholderiaceae</taxon>
        <taxon>Robbsia</taxon>
    </lineage>
</organism>
<dbReference type="PANTHER" id="PTHR45875">
    <property type="entry name" value="METHYLTRANSFERASE N6AMT1"/>
    <property type="match status" value="1"/>
</dbReference>
<name>A0ABT3ZS86_9BURK</name>
<evidence type="ECO:0000256" key="2">
    <source>
        <dbReference type="ARBA" id="ARBA00022679"/>
    </source>
</evidence>
<gene>
    <name evidence="5" type="ORF">OVY01_19250</name>
</gene>
<dbReference type="Pfam" id="PF05175">
    <property type="entry name" value="MTS"/>
    <property type="match status" value="1"/>
</dbReference>
<evidence type="ECO:0000313" key="6">
    <source>
        <dbReference type="Proteomes" id="UP001082899"/>
    </source>
</evidence>
<keyword evidence="3" id="KW-0949">S-adenosyl-L-methionine</keyword>
<dbReference type="RefSeq" id="WP_267849188.1">
    <property type="nucleotide sequence ID" value="NZ_JAPMXC010000010.1"/>
</dbReference>
<evidence type="ECO:0000313" key="5">
    <source>
        <dbReference type="EMBL" id="MCY0389287.1"/>
    </source>
</evidence>
<proteinExistence type="predicted"/>
<dbReference type="Proteomes" id="UP001082899">
    <property type="component" value="Unassembled WGS sequence"/>
</dbReference>
<dbReference type="InterPro" id="IPR052190">
    <property type="entry name" value="Euk-Arch_PrmC-MTase"/>
</dbReference>
<dbReference type="InterPro" id="IPR029063">
    <property type="entry name" value="SAM-dependent_MTases_sf"/>
</dbReference>
<keyword evidence="2" id="KW-0808">Transferase</keyword>
<comment type="caution">
    <text evidence="5">The sequence shown here is derived from an EMBL/GenBank/DDBJ whole genome shotgun (WGS) entry which is preliminary data.</text>
</comment>
<dbReference type="GO" id="GO:0008168">
    <property type="term" value="F:methyltransferase activity"/>
    <property type="evidence" value="ECO:0007669"/>
    <property type="project" value="UniProtKB-KW"/>
</dbReference>